<evidence type="ECO:0000256" key="3">
    <source>
        <dbReference type="ARBA" id="ARBA00022475"/>
    </source>
</evidence>
<dbReference type="InterPro" id="IPR027417">
    <property type="entry name" value="P-loop_NTPase"/>
</dbReference>
<evidence type="ECO:0000256" key="5">
    <source>
        <dbReference type="ARBA" id="ARBA00022741"/>
    </source>
</evidence>
<dbReference type="GO" id="GO:0005525">
    <property type="term" value="F:GTP binding"/>
    <property type="evidence" value="ECO:0007669"/>
    <property type="project" value="UniProtKB-KW"/>
</dbReference>
<comment type="caution">
    <text evidence="11">The sequence shown here is derived from an EMBL/GenBank/DDBJ whole genome shotgun (WGS) entry which is preliminary data.</text>
</comment>
<dbReference type="PROSITE" id="PS51419">
    <property type="entry name" value="RAB"/>
    <property type="match status" value="1"/>
</dbReference>
<dbReference type="Proteomes" id="UP001623348">
    <property type="component" value="Unassembled WGS sequence"/>
</dbReference>
<dbReference type="InterPro" id="IPR005225">
    <property type="entry name" value="Small_GTP-bd"/>
</dbReference>
<evidence type="ECO:0000256" key="8">
    <source>
        <dbReference type="ARBA" id="ARBA00023288"/>
    </source>
</evidence>
<evidence type="ECO:0000256" key="1">
    <source>
        <dbReference type="ARBA" id="ARBA00004193"/>
    </source>
</evidence>
<keyword evidence="8" id="KW-0449">Lipoprotein</keyword>
<proteinExistence type="inferred from homology"/>
<dbReference type="SMART" id="SM00175">
    <property type="entry name" value="RAB"/>
    <property type="match status" value="1"/>
</dbReference>
<name>A0ABC9XWL8_GRUJA</name>
<dbReference type="EMBL" id="BAAFJT010000036">
    <property type="protein sequence ID" value="GAB0202154.1"/>
    <property type="molecule type" value="Genomic_DNA"/>
</dbReference>
<dbReference type="InterPro" id="IPR020849">
    <property type="entry name" value="Small_GTPase_Ras-type"/>
</dbReference>
<evidence type="ECO:0000256" key="2">
    <source>
        <dbReference type="ARBA" id="ARBA00008344"/>
    </source>
</evidence>
<keyword evidence="12" id="KW-1185">Reference proteome</keyword>
<dbReference type="FunFam" id="3.40.50.300:FF:000080">
    <property type="entry name" value="Ras-like GTPase Ras1"/>
    <property type="match status" value="1"/>
</dbReference>
<reference evidence="11 12" key="1">
    <citation type="submission" date="2024-06" db="EMBL/GenBank/DDBJ databases">
        <title>The draft genome of Grus japonensis, version 3.</title>
        <authorList>
            <person name="Nabeshima K."/>
            <person name="Suzuki S."/>
            <person name="Onuma M."/>
        </authorList>
    </citation>
    <scope>NUCLEOTIDE SEQUENCE [LARGE SCALE GENOMIC DNA]</scope>
    <source>
        <strain evidence="11 12">451A</strain>
    </source>
</reference>
<keyword evidence="6" id="KW-0342">GTP-binding</keyword>
<dbReference type="SUPFAM" id="SSF52540">
    <property type="entry name" value="P-loop containing nucleoside triphosphate hydrolases"/>
    <property type="match status" value="1"/>
</dbReference>
<dbReference type="Gene3D" id="3.40.50.300">
    <property type="entry name" value="P-loop containing nucleotide triphosphate hydrolases"/>
    <property type="match status" value="1"/>
</dbReference>
<comment type="similarity">
    <text evidence="2">Belongs to the small GTPase superfamily. Ras family.</text>
</comment>
<dbReference type="SMART" id="SM00174">
    <property type="entry name" value="RHO"/>
    <property type="match status" value="1"/>
</dbReference>
<gene>
    <name evidence="11" type="ORF">GRJ2_002681000</name>
</gene>
<dbReference type="SMART" id="SM00176">
    <property type="entry name" value="RAN"/>
    <property type="match status" value="1"/>
</dbReference>
<dbReference type="PRINTS" id="PR00449">
    <property type="entry name" value="RASTRNSFRMNG"/>
</dbReference>
<protein>
    <submittedName>
        <fullName evidence="11">Ras-related protein R-Ras2</fullName>
    </submittedName>
</protein>
<sequence>MERGRERSGGVGGFGGAGAPPERFRLVVLGGGGVGKSALSVRFVQSYFVPDYDPTIEDSYTKLCTVDGVPARLDILDTAGQEEFGAMREQYLRAGDGFLLVFAINDRDSFGVLPRLHGQILRVKDRDDVPTVMVGNKADLLPQRQVPREEAQAFARQNRLRYLEASAKTQLNVDEAFHELVRAVRRFREQETPPALPPPPRGKDPPRCPCALL</sequence>
<dbReference type="NCBIfam" id="TIGR00231">
    <property type="entry name" value="small_GTP"/>
    <property type="match status" value="1"/>
</dbReference>
<accession>A0ABC9XWL8</accession>
<keyword evidence="4" id="KW-0488">Methylation</keyword>
<evidence type="ECO:0000313" key="12">
    <source>
        <dbReference type="Proteomes" id="UP001623348"/>
    </source>
</evidence>
<evidence type="ECO:0000256" key="6">
    <source>
        <dbReference type="ARBA" id="ARBA00023134"/>
    </source>
</evidence>
<dbReference type="InterPro" id="IPR001806">
    <property type="entry name" value="Small_GTPase"/>
</dbReference>
<feature type="region of interest" description="Disordered" evidence="10">
    <location>
        <begin position="188"/>
        <end position="208"/>
    </location>
</feature>
<evidence type="ECO:0000256" key="10">
    <source>
        <dbReference type="SAM" id="MobiDB-lite"/>
    </source>
</evidence>
<keyword evidence="9" id="KW-0636">Prenylation</keyword>
<dbReference type="GO" id="GO:0005886">
    <property type="term" value="C:plasma membrane"/>
    <property type="evidence" value="ECO:0007669"/>
    <property type="project" value="UniProtKB-SubCell"/>
</dbReference>
<keyword evidence="7" id="KW-0472">Membrane</keyword>
<keyword evidence="5" id="KW-0547">Nucleotide-binding</keyword>
<comment type="subcellular location">
    <subcellularLocation>
        <location evidence="1">Cell membrane</location>
        <topology evidence="1">Lipid-anchor</topology>
    </subcellularLocation>
</comment>
<evidence type="ECO:0000313" key="11">
    <source>
        <dbReference type="EMBL" id="GAB0202154.1"/>
    </source>
</evidence>
<dbReference type="PANTHER" id="PTHR24070">
    <property type="entry name" value="RAS, DI-RAS, AND RHEB FAMILY MEMBERS OF SMALL GTPASE SUPERFAMILY"/>
    <property type="match status" value="1"/>
</dbReference>
<dbReference type="SMART" id="SM00173">
    <property type="entry name" value="RAS"/>
    <property type="match status" value="1"/>
</dbReference>
<keyword evidence="3" id="KW-1003">Cell membrane</keyword>
<organism evidence="11 12">
    <name type="scientific">Grus japonensis</name>
    <name type="common">Japanese crane</name>
    <name type="synonym">Red-crowned crane</name>
    <dbReference type="NCBI Taxonomy" id="30415"/>
    <lineage>
        <taxon>Eukaryota</taxon>
        <taxon>Metazoa</taxon>
        <taxon>Chordata</taxon>
        <taxon>Craniata</taxon>
        <taxon>Vertebrata</taxon>
        <taxon>Euteleostomi</taxon>
        <taxon>Archelosauria</taxon>
        <taxon>Archosauria</taxon>
        <taxon>Dinosauria</taxon>
        <taxon>Saurischia</taxon>
        <taxon>Theropoda</taxon>
        <taxon>Coelurosauria</taxon>
        <taxon>Aves</taxon>
        <taxon>Neognathae</taxon>
        <taxon>Neoaves</taxon>
        <taxon>Gruiformes</taxon>
        <taxon>Gruidae</taxon>
        <taxon>Grus</taxon>
    </lineage>
</organism>
<evidence type="ECO:0000256" key="4">
    <source>
        <dbReference type="ARBA" id="ARBA00022481"/>
    </source>
</evidence>
<dbReference type="AlphaFoldDB" id="A0ABC9XWL8"/>
<evidence type="ECO:0000256" key="7">
    <source>
        <dbReference type="ARBA" id="ARBA00023136"/>
    </source>
</evidence>
<dbReference type="PROSITE" id="PS51420">
    <property type="entry name" value="RHO"/>
    <property type="match status" value="1"/>
</dbReference>
<dbReference type="PROSITE" id="PS51421">
    <property type="entry name" value="RAS"/>
    <property type="match status" value="1"/>
</dbReference>
<dbReference type="Pfam" id="PF00071">
    <property type="entry name" value="Ras"/>
    <property type="match status" value="1"/>
</dbReference>
<evidence type="ECO:0000256" key="9">
    <source>
        <dbReference type="ARBA" id="ARBA00023289"/>
    </source>
</evidence>